<sequence length="362" mass="40591">MGYILLPAILIGCSKDDDQAPGNPGGSNPVAINLVEDFSHLENAEAVEITLNLEIPAFRTGQVTIRIAADDGLQFHTVPAAINGFLTLQIAEEAETVAFTLVPQDDDLIGGMKHVDFTISSASEGFAIGERGSVSVEIIDDELQGKPRSYQSSGGGWKSSKTYLYRPDGQIDRVEWETETPGLRRGTDTFYYEDGKISRINYHDGRDEYFYWDNGRLATSEVIDQGVRKSYDVYAYDEAGNIGGKQQFDLQGSGEYTLSHVFVNLFFTDGNLYRQLTYIPVDTPEEYELISTRTYENYLDKPNMFPVVEVVPTVQAQHNLPGSYRVEENGADLQYVFSYEYDTEGRAVRRTTQGEETTYSYY</sequence>
<dbReference type="STRING" id="313596.RB2501_10707"/>
<dbReference type="AlphaFoldDB" id="A4CM98"/>
<evidence type="ECO:0000313" key="1">
    <source>
        <dbReference type="EMBL" id="EAR14790.1"/>
    </source>
</evidence>
<dbReference type="InterPro" id="IPR038081">
    <property type="entry name" value="CalX-like_sf"/>
</dbReference>
<dbReference type="Proteomes" id="UP000009049">
    <property type="component" value="Chromosome"/>
</dbReference>
<dbReference type="Gene3D" id="2.60.40.2030">
    <property type="match status" value="1"/>
</dbReference>
<dbReference type="SUPFAM" id="SSF141072">
    <property type="entry name" value="CalX-like"/>
    <property type="match status" value="1"/>
</dbReference>
<proteinExistence type="predicted"/>
<evidence type="ECO:0000313" key="2">
    <source>
        <dbReference type="Proteomes" id="UP000009049"/>
    </source>
</evidence>
<dbReference type="eggNOG" id="COG3209">
    <property type="taxonomic scope" value="Bacteria"/>
</dbReference>
<dbReference type="KEGG" id="rbi:RB2501_10707"/>
<name>A4CM98_ROBBH</name>
<gene>
    <name evidence="1" type="ordered locus">RB2501_10707</name>
</gene>
<reference evidence="1 2" key="1">
    <citation type="journal article" date="2009" name="J. Bacteriol.">
        <title>Complete genome sequence of Robiginitalea biformata HTCC2501.</title>
        <authorList>
            <person name="Oh H.M."/>
            <person name="Giovannoni S.J."/>
            <person name="Lee K."/>
            <person name="Ferriera S."/>
            <person name="Johnson J."/>
            <person name="Cho J.C."/>
        </authorList>
    </citation>
    <scope>NUCLEOTIDE SEQUENCE [LARGE SCALE GENOMIC DNA]</scope>
    <source>
        <strain evidence="2">ATCC BAA-864 / HTCC2501 / KCTC 12146</strain>
    </source>
</reference>
<dbReference type="HOGENOM" id="CLU_764796_0_0_10"/>
<accession>A4CM98</accession>
<keyword evidence="2" id="KW-1185">Reference proteome</keyword>
<dbReference type="EMBL" id="CP001712">
    <property type="protein sequence ID" value="EAR14790.1"/>
    <property type="molecule type" value="Genomic_DNA"/>
</dbReference>
<protein>
    <submittedName>
        <fullName evidence="1">Uncharacterized protein</fullName>
    </submittedName>
</protein>
<organism evidence="1 2">
    <name type="scientific">Robiginitalea biformata (strain ATCC BAA-864 / DSM 15991 / KCTC 12146 / HTCC2501)</name>
    <dbReference type="NCBI Taxonomy" id="313596"/>
    <lineage>
        <taxon>Bacteria</taxon>
        <taxon>Pseudomonadati</taxon>
        <taxon>Bacteroidota</taxon>
        <taxon>Flavobacteriia</taxon>
        <taxon>Flavobacteriales</taxon>
        <taxon>Flavobacteriaceae</taxon>
        <taxon>Robiginitalea</taxon>
    </lineage>
</organism>